<dbReference type="Pfam" id="PF00708">
    <property type="entry name" value="Acylphosphatase"/>
    <property type="match status" value="1"/>
</dbReference>
<dbReference type="AlphaFoldDB" id="A0A089ZHZ0"/>
<evidence type="ECO:0000256" key="4">
    <source>
        <dbReference type="ARBA" id="ARBA00022723"/>
    </source>
</evidence>
<keyword evidence="4" id="KW-0479">Metal-binding</keyword>
<dbReference type="EMBL" id="CP006933">
    <property type="protein sequence ID" value="AIS33035.1"/>
    <property type="molecule type" value="Genomic_DNA"/>
</dbReference>
<evidence type="ECO:0000259" key="11">
    <source>
        <dbReference type="PROSITE" id="PS51163"/>
    </source>
</evidence>
<dbReference type="GO" id="GO:0008270">
    <property type="term" value="F:zinc ion binding"/>
    <property type="evidence" value="ECO:0007669"/>
    <property type="project" value="UniProtKB-KW"/>
</dbReference>
<evidence type="ECO:0000313" key="12">
    <source>
        <dbReference type="EMBL" id="AIS33035.1"/>
    </source>
</evidence>
<organism evidence="12 14">
    <name type="scientific">Methanobacterium formicicum</name>
    <dbReference type="NCBI Taxonomy" id="2162"/>
    <lineage>
        <taxon>Archaea</taxon>
        <taxon>Methanobacteriati</taxon>
        <taxon>Methanobacteriota</taxon>
        <taxon>Methanomada group</taxon>
        <taxon>Methanobacteria</taxon>
        <taxon>Methanobacteriales</taxon>
        <taxon>Methanobacteriaceae</taxon>
        <taxon>Methanobacterium</taxon>
    </lineage>
</organism>
<reference evidence="13" key="2">
    <citation type="submission" date="2014-09" db="EMBL/GenBank/DDBJ databases">
        <authorList>
            <person name="Bishop-Lilly K.A."/>
            <person name="Broomall S.M."/>
            <person name="Chain P.S."/>
            <person name="Chertkov O."/>
            <person name="Coyne S.R."/>
            <person name="Daligault H.E."/>
            <person name="Davenport K.W."/>
            <person name="Erkkila T."/>
            <person name="Frey K.G."/>
            <person name="Gibbons H.S."/>
            <person name="Gu W."/>
            <person name="Jaissle J."/>
            <person name="Johnson S.L."/>
            <person name="Koroleva G.I."/>
            <person name="Ladner J.T."/>
            <person name="Lo C.-C."/>
            <person name="Minogue T.D."/>
            <person name="Munk C."/>
            <person name="Palacios G.F."/>
            <person name="Redden C.L."/>
            <person name="Rosenzweig C.N."/>
            <person name="Scholz M.B."/>
            <person name="Teshima H."/>
            <person name="Xu Y."/>
        </authorList>
    </citation>
    <scope>NUCLEOTIDE SEQUENCE</scope>
    <source>
        <strain evidence="13">Mb9</strain>
    </source>
</reference>
<feature type="domain" description="Acylphosphatase-like" evidence="10">
    <location>
        <begin position="3"/>
        <end position="91"/>
    </location>
</feature>
<sequence length="772" mass="85767">MKKARILVQGIVQGVGFRPNVYRIAKALGINGYVRNLGNVVEIVVQGNEEDIETFTHDLKLKKPPIAKIDSLDMEWMENDQPELEGFQILESSANFSGSSVIPPDVATCDRCLEEVMKAGDRRHQYPFTACTDCGPRFTVISSIPYDRQRTSMEEFPLCPDCLEEYQDPEDRRYHAEATCCPVCGPEVFLYQEGRVESDNPLKEAARLLDEGHILAMKGIGGTHLVASTLEDEAVLNLRRRLGRMNQPFACMSPDVATIQSFAEVADYEEEALLSRNRPIVILKKNQDYYLSPTVAPDLHNLGVMLPYSALHHLLFTYTDTPAYIMTSANMPGEPMLTHNPEIISKLEGVADYFLLHNREIINRCDDSVVRFRGGDMAFIRRSRGYVPEPYDLSSISTDLNVLALGPEIDVTFSLLKEGRCYVSQHIGDTTKYETFLYLQKAIEYMMGITQTDDIDAVACDLHPQFFTTKLAHDLGERFNCPVLPVQHHHAHAAALSLDWGVDEFICIAADGVGYGADGGAWGGEILHYHGAEYERLASLIPQKMPGGDLTTRYPARMMMAMLQPYYSPDELRDLMKTHYPDYFPHGAKEVDVVANQLEKNFNLTESTSTGRVLDALSACLQICGERTYEGECAMKLESTAYQGDDTFEIPLKISHYNGRDVLDTSQLLLSVLERKLEGEPVADLACSAQKAVSRGLADLATRAARKNSLNTIGGSGGVFYNEAISMTIKEVVEDAGYTFIQHKNSCAGDGSVSLGQAAVAALKYGKKFKTE</sequence>
<comment type="catalytic activity">
    <reaction evidence="7">
        <text>C-terminal L-cysteinyl-[HypE protein] + carbamoyl phosphate + ATP + H2O = C-terminal S-carboxamide-L-cysteinyl-[HypE protein] + AMP + phosphate + diphosphate + H(+)</text>
        <dbReference type="Rhea" id="RHEA:55636"/>
        <dbReference type="Rhea" id="RHEA-COMP:14247"/>
        <dbReference type="Rhea" id="RHEA-COMP:14392"/>
        <dbReference type="ChEBI" id="CHEBI:15377"/>
        <dbReference type="ChEBI" id="CHEBI:15378"/>
        <dbReference type="ChEBI" id="CHEBI:30616"/>
        <dbReference type="ChEBI" id="CHEBI:33019"/>
        <dbReference type="ChEBI" id="CHEBI:43474"/>
        <dbReference type="ChEBI" id="CHEBI:58228"/>
        <dbReference type="ChEBI" id="CHEBI:76913"/>
        <dbReference type="ChEBI" id="CHEBI:139126"/>
        <dbReference type="ChEBI" id="CHEBI:456215"/>
    </reaction>
</comment>
<dbReference type="Pfam" id="PF17788">
    <property type="entry name" value="HypF_C"/>
    <property type="match status" value="1"/>
</dbReference>
<evidence type="ECO:0000256" key="9">
    <source>
        <dbReference type="PROSITE-ProRule" id="PRU00520"/>
    </source>
</evidence>
<dbReference type="OrthoDB" id="371970at2157"/>
<dbReference type="InterPro" id="IPR011125">
    <property type="entry name" value="Znf_HypF"/>
</dbReference>
<keyword evidence="5" id="KW-0863">Zinc-finger</keyword>
<evidence type="ECO:0000256" key="3">
    <source>
        <dbReference type="ARBA" id="ARBA00022598"/>
    </source>
</evidence>
<dbReference type="InterPro" id="IPR001792">
    <property type="entry name" value="Acylphosphatase-like_dom"/>
</dbReference>
<evidence type="ECO:0000313" key="14">
    <source>
        <dbReference type="Proteomes" id="UP000029661"/>
    </source>
</evidence>
<accession>A0A089ZHZ0</accession>
<feature type="domain" description="YrdC-like" evidence="11">
    <location>
        <begin position="199"/>
        <end position="385"/>
    </location>
</feature>
<dbReference type="RefSeq" id="WP_048085784.1">
    <property type="nucleotide sequence ID" value="NZ_CP006933.1"/>
</dbReference>
<dbReference type="InterPro" id="IPR051060">
    <property type="entry name" value="Carbamoyltrans_HypF-like"/>
</dbReference>
<dbReference type="Pfam" id="PF01300">
    <property type="entry name" value="Sua5_yciO_yrdC"/>
    <property type="match status" value="1"/>
</dbReference>
<dbReference type="GO" id="GO:0003725">
    <property type="term" value="F:double-stranded RNA binding"/>
    <property type="evidence" value="ECO:0007669"/>
    <property type="project" value="InterPro"/>
</dbReference>
<dbReference type="PANTHER" id="PTHR42959:SF1">
    <property type="entry name" value="CARBAMOYLTRANSFERASE HYPF"/>
    <property type="match status" value="1"/>
</dbReference>
<dbReference type="Pfam" id="PF07503">
    <property type="entry name" value="zf-HYPF"/>
    <property type="match status" value="2"/>
</dbReference>
<comment type="similarity">
    <text evidence="2 8">Belongs to the carbamoyltransferase HypF family.</text>
</comment>
<dbReference type="PROSITE" id="PS51160">
    <property type="entry name" value="ACYLPHOSPHATASE_3"/>
    <property type="match status" value="1"/>
</dbReference>
<dbReference type="GO" id="GO:0051604">
    <property type="term" value="P:protein maturation"/>
    <property type="evidence" value="ECO:0007669"/>
    <property type="project" value="TreeGrafter"/>
</dbReference>
<dbReference type="NCBIfam" id="TIGR00143">
    <property type="entry name" value="hypF"/>
    <property type="match status" value="1"/>
</dbReference>
<evidence type="ECO:0000256" key="1">
    <source>
        <dbReference type="ARBA" id="ARBA00004711"/>
    </source>
</evidence>
<name>A0A089ZHZ0_METFO</name>
<feature type="active site" evidence="9">
    <location>
        <position position="18"/>
    </location>
</feature>
<evidence type="ECO:0000256" key="2">
    <source>
        <dbReference type="ARBA" id="ARBA00008097"/>
    </source>
</evidence>
<dbReference type="InterPro" id="IPR006070">
    <property type="entry name" value="Sua5-like_dom"/>
</dbReference>
<dbReference type="PATRIC" id="fig|2162.10.peg.2342"/>
<dbReference type="SUPFAM" id="SSF55821">
    <property type="entry name" value="YrdC/RibB"/>
    <property type="match status" value="1"/>
</dbReference>
<evidence type="ECO:0000259" key="10">
    <source>
        <dbReference type="PROSITE" id="PS51160"/>
    </source>
</evidence>
<keyword evidence="15" id="KW-1185">Reference proteome</keyword>
<dbReference type="Gene3D" id="3.90.870.50">
    <property type="match status" value="1"/>
</dbReference>
<dbReference type="PROSITE" id="PS00150">
    <property type="entry name" value="ACYLPHOSPHATASE_1"/>
    <property type="match status" value="1"/>
</dbReference>
<dbReference type="InterPro" id="IPR036046">
    <property type="entry name" value="Acylphosphatase-like_dom_sf"/>
</dbReference>
<proteinExistence type="inferred from homology"/>
<keyword evidence="6" id="KW-0862">Zinc</keyword>
<dbReference type="GO" id="GO:0016874">
    <property type="term" value="F:ligase activity"/>
    <property type="evidence" value="ECO:0007669"/>
    <property type="project" value="UniProtKB-UniRule"/>
</dbReference>
<dbReference type="SUPFAM" id="SSF53067">
    <property type="entry name" value="Actin-like ATPase domain"/>
    <property type="match status" value="1"/>
</dbReference>
<dbReference type="Pfam" id="PF22521">
    <property type="entry name" value="HypF_C_2"/>
    <property type="match status" value="1"/>
</dbReference>
<dbReference type="EMBL" id="LN734822">
    <property type="protein sequence ID" value="CEL25884.1"/>
    <property type="molecule type" value="Genomic_DNA"/>
</dbReference>
<dbReference type="Proteomes" id="UP000029661">
    <property type="component" value="Chromosome"/>
</dbReference>
<keyword evidence="13" id="KW-0808">Transferase</keyword>
<dbReference type="Gene3D" id="3.30.420.360">
    <property type="match status" value="1"/>
</dbReference>
<dbReference type="PROSITE" id="PS51163">
    <property type="entry name" value="YRDC"/>
    <property type="match status" value="1"/>
</dbReference>
<evidence type="ECO:0000256" key="5">
    <source>
        <dbReference type="ARBA" id="ARBA00022771"/>
    </source>
</evidence>
<dbReference type="InterPro" id="IPR017945">
    <property type="entry name" value="DHBP_synth_RibB-like_a/b_dom"/>
</dbReference>
<keyword evidence="3" id="KW-0436">Ligase</keyword>
<evidence type="ECO:0000256" key="6">
    <source>
        <dbReference type="ARBA" id="ARBA00022833"/>
    </source>
</evidence>
<dbReference type="PIRSF" id="PIRSF006256">
    <property type="entry name" value="CMPcnvr_hdrg_mat"/>
    <property type="match status" value="1"/>
</dbReference>
<dbReference type="GeneID" id="26740501"/>
<evidence type="ECO:0000313" key="15">
    <source>
        <dbReference type="Proteomes" id="UP000062768"/>
    </source>
</evidence>
<dbReference type="SUPFAM" id="SSF54975">
    <property type="entry name" value="Acylphosphatase/BLUF domain-like"/>
    <property type="match status" value="1"/>
</dbReference>
<protein>
    <recommendedName>
        <fullName evidence="8">Carbamoyltransferase</fullName>
        <ecNumber evidence="8">6.2.-.-</ecNumber>
    </recommendedName>
</protein>
<dbReference type="GO" id="GO:0016743">
    <property type="term" value="F:carboxyl- or carbamoyltransferase activity"/>
    <property type="evidence" value="ECO:0007669"/>
    <property type="project" value="UniProtKB-UniRule"/>
</dbReference>
<dbReference type="KEGG" id="mfc:BRM9_2235"/>
<dbReference type="UniPathway" id="UPA00335"/>
<dbReference type="InterPro" id="IPR041440">
    <property type="entry name" value="HypF_C"/>
</dbReference>
<dbReference type="Gene3D" id="3.30.420.40">
    <property type="match status" value="1"/>
</dbReference>
<dbReference type="EC" id="6.2.-.-" evidence="8"/>
<comment type="catalytic activity">
    <reaction evidence="9">
        <text>an acyl phosphate + H2O = a carboxylate + phosphate + H(+)</text>
        <dbReference type="Rhea" id="RHEA:14965"/>
        <dbReference type="ChEBI" id="CHEBI:15377"/>
        <dbReference type="ChEBI" id="CHEBI:15378"/>
        <dbReference type="ChEBI" id="CHEBI:29067"/>
        <dbReference type="ChEBI" id="CHEBI:43474"/>
        <dbReference type="ChEBI" id="CHEBI:59918"/>
        <dbReference type="EC" id="3.6.1.7"/>
    </reaction>
</comment>
<dbReference type="InterPro" id="IPR055128">
    <property type="entry name" value="HypF_C_2"/>
</dbReference>
<keyword evidence="9" id="KW-0378">Hydrolase</keyword>
<comment type="pathway">
    <text evidence="1">Protein modification; [NiFe] hydrogenase maturation.</text>
</comment>
<dbReference type="Gene3D" id="3.30.110.120">
    <property type="match status" value="1"/>
</dbReference>
<dbReference type="PANTHER" id="PTHR42959">
    <property type="entry name" value="CARBAMOYLTRANSFERASE"/>
    <property type="match status" value="1"/>
</dbReference>
<evidence type="ECO:0000313" key="13">
    <source>
        <dbReference type="EMBL" id="CEL25884.1"/>
    </source>
</evidence>
<dbReference type="GO" id="GO:0003998">
    <property type="term" value="F:acylphosphatase activity"/>
    <property type="evidence" value="ECO:0007669"/>
    <property type="project" value="UniProtKB-EC"/>
</dbReference>
<gene>
    <name evidence="12" type="primary">hypF</name>
    <name evidence="12" type="ORF">BRM9_2235</name>
    <name evidence="13" type="ORF">MB9_2270</name>
</gene>
<dbReference type="STRING" id="2162.BRM9_2235"/>
<dbReference type="Proteomes" id="UP000062768">
    <property type="component" value="Chromosome I"/>
</dbReference>
<evidence type="ECO:0000256" key="8">
    <source>
        <dbReference type="PIRNR" id="PIRNR006256"/>
    </source>
</evidence>
<feature type="active site" evidence="9">
    <location>
        <position position="36"/>
    </location>
</feature>
<dbReference type="InterPro" id="IPR017968">
    <property type="entry name" value="Acylphosphatase_CS"/>
</dbReference>
<dbReference type="InterPro" id="IPR004421">
    <property type="entry name" value="Carbamoyltransferase_HypF"/>
</dbReference>
<evidence type="ECO:0000256" key="7">
    <source>
        <dbReference type="ARBA" id="ARBA00048220"/>
    </source>
</evidence>
<reference evidence="12" key="1">
    <citation type="submission" date="2013-12" db="EMBL/GenBank/DDBJ databases">
        <title>The complete genome sequence of Methanobacterium sp. BRM9.</title>
        <authorList>
            <consortium name="Pastoral Greenhouse Gas Research Consortium"/>
            <person name="Kelly W.J."/>
            <person name="Leahy S.C."/>
            <person name="Perry R."/>
            <person name="Li D."/>
            <person name="Altermann E."/>
            <person name="Lambie S.C."/>
            <person name="Attwood G.T."/>
        </authorList>
    </citation>
    <scope>NUCLEOTIDE SEQUENCE [LARGE SCALE GENOMIC DNA]</scope>
    <source>
        <strain evidence="12">BRM9</strain>
    </source>
</reference>
<dbReference type="InterPro" id="IPR043129">
    <property type="entry name" value="ATPase_NBD"/>
</dbReference>